<sequence length="505" mass="56791">MQTENQVNSTITLSHHNCDTLICHTCLFFKNKDTSFASIDAVAKNLALQVDAGFRNVRLSLNNEIDQTKQLITETHRIHEKNQNKIHEAFASLHQLIIKHEAILKENMAAIENDNTKQLNAYENHLLKIENSLDFQQAQFCEIVSKGQHVQLLQREYGSVDYLNKIHKELGRLKAPRRTQYDIQGLENLSKIKDEILQCGTVNLKIDNSLGYENSRLEKIMAQQTTPKMLDLSDQQLNDQDVKVLVEKYHEITALSEFNISRNQISSKGIKCLASMLQQNKELSVLILGDNQIGHRGTQYLCHALEKNTTLTTLDLESNQISDDALKHIATMMNNITSLETLNLQRNFVGTSGLTDLAQALKKNTVLTTLNLSWNRIGDKGAEHIADALRENKTLTTLDLQQNCIGCLGASHIANALRINTTLVNLSLQQNHIGPKGVKYFADALHDNESLTCLSLSGNRFGQKGTHDLINTLDRNRSLTCVLVNGVNLCRKRRATLNETLIEGK</sequence>
<dbReference type="GO" id="GO:0031267">
    <property type="term" value="F:small GTPase binding"/>
    <property type="evidence" value="ECO:0007669"/>
    <property type="project" value="TreeGrafter"/>
</dbReference>
<accession>A0A816AVL2</accession>
<dbReference type="Pfam" id="PF13516">
    <property type="entry name" value="LRR_6"/>
    <property type="match status" value="6"/>
</dbReference>
<organism evidence="5 8">
    <name type="scientific">Rotaria magnacalcarata</name>
    <dbReference type="NCBI Taxonomy" id="392030"/>
    <lineage>
        <taxon>Eukaryota</taxon>
        <taxon>Metazoa</taxon>
        <taxon>Spiralia</taxon>
        <taxon>Gnathifera</taxon>
        <taxon>Rotifera</taxon>
        <taxon>Eurotatoria</taxon>
        <taxon>Bdelloidea</taxon>
        <taxon>Philodinida</taxon>
        <taxon>Philodinidae</taxon>
        <taxon>Rotaria</taxon>
    </lineage>
</organism>
<dbReference type="GO" id="GO:0005634">
    <property type="term" value="C:nucleus"/>
    <property type="evidence" value="ECO:0007669"/>
    <property type="project" value="TreeGrafter"/>
</dbReference>
<evidence type="ECO:0000313" key="6">
    <source>
        <dbReference type="EMBL" id="CAF2163893.1"/>
    </source>
</evidence>
<name>A0A816AVL2_9BILA</name>
<protein>
    <submittedName>
        <fullName evidence="5">Uncharacterized protein</fullName>
    </submittedName>
</protein>
<dbReference type="Gene3D" id="3.80.10.10">
    <property type="entry name" value="Ribonuclease Inhibitor"/>
    <property type="match status" value="3"/>
</dbReference>
<dbReference type="GO" id="GO:0005829">
    <property type="term" value="C:cytosol"/>
    <property type="evidence" value="ECO:0007669"/>
    <property type="project" value="TreeGrafter"/>
</dbReference>
<dbReference type="InterPro" id="IPR032675">
    <property type="entry name" value="LRR_dom_sf"/>
</dbReference>
<evidence type="ECO:0000313" key="5">
    <source>
        <dbReference type="EMBL" id="CAF1600622.1"/>
    </source>
</evidence>
<dbReference type="Proteomes" id="UP000663834">
    <property type="component" value="Unassembled WGS sequence"/>
</dbReference>
<proteinExistence type="predicted"/>
<dbReference type="OrthoDB" id="8436363at2759"/>
<evidence type="ECO:0000313" key="7">
    <source>
        <dbReference type="EMBL" id="CAF3900185.1"/>
    </source>
</evidence>
<keyword evidence="9" id="KW-1185">Reference proteome</keyword>
<dbReference type="EMBL" id="CAJNRF010015005">
    <property type="protein sequence ID" value="CAF2163893.1"/>
    <property type="molecule type" value="Genomic_DNA"/>
</dbReference>
<evidence type="ECO:0000256" key="1">
    <source>
        <dbReference type="ARBA" id="ARBA00022468"/>
    </source>
</evidence>
<comment type="caution">
    <text evidence="5">The sequence shown here is derived from an EMBL/GenBank/DDBJ whole genome shotgun (WGS) entry which is preliminary data.</text>
</comment>
<evidence type="ECO:0000256" key="2">
    <source>
        <dbReference type="ARBA" id="ARBA00022614"/>
    </source>
</evidence>
<evidence type="ECO:0000313" key="9">
    <source>
        <dbReference type="Proteomes" id="UP000663866"/>
    </source>
</evidence>
<dbReference type="EMBL" id="CAJNOW010011678">
    <property type="protein sequence ID" value="CAF1600622.1"/>
    <property type="molecule type" value="Genomic_DNA"/>
</dbReference>
<keyword evidence="1" id="KW-0343">GTPase activation</keyword>
<dbReference type="Proteomes" id="UP000663866">
    <property type="component" value="Unassembled WGS sequence"/>
</dbReference>
<dbReference type="InterPro" id="IPR001611">
    <property type="entry name" value="Leu-rich_rpt"/>
</dbReference>
<dbReference type="GO" id="GO:0048471">
    <property type="term" value="C:perinuclear region of cytoplasm"/>
    <property type="evidence" value="ECO:0007669"/>
    <property type="project" value="TreeGrafter"/>
</dbReference>
<dbReference type="GO" id="GO:0005096">
    <property type="term" value="F:GTPase activator activity"/>
    <property type="evidence" value="ECO:0007669"/>
    <property type="project" value="UniProtKB-KW"/>
</dbReference>
<dbReference type="AlphaFoldDB" id="A0A816AVL2"/>
<dbReference type="EMBL" id="CAJNOV010004613">
    <property type="protein sequence ID" value="CAF1181391.1"/>
    <property type="molecule type" value="Genomic_DNA"/>
</dbReference>
<evidence type="ECO:0000313" key="4">
    <source>
        <dbReference type="EMBL" id="CAF1181391.1"/>
    </source>
</evidence>
<dbReference type="PANTHER" id="PTHR24113:SF12">
    <property type="entry name" value="RAN GTPASE-ACTIVATING PROTEIN 1"/>
    <property type="match status" value="1"/>
</dbReference>
<dbReference type="SUPFAM" id="SSF52047">
    <property type="entry name" value="RNI-like"/>
    <property type="match status" value="1"/>
</dbReference>
<dbReference type="Proteomes" id="UP000663855">
    <property type="component" value="Unassembled WGS sequence"/>
</dbReference>
<dbReference type="GO" id="GO:0006913">
    <property type="term" value="P:nucleocytoplasmic transport"/>
    <property type="evidence" value="ECO:0007669"/>
    <property type="project" value="TreeGrafter"/>
</dbReference>
<evidence type="ECO:0000256" key="3">
    <source>
        <dbReference type="ARBA" id="ARBA00022737"/>
    </source>
</evidence>
<gene>
    <name evidence="4" type="ORF">CJN711_LOCUS11036</name>
    <name evidence="5" type="ORF">KQP761_LOCUS22236</name>
    <name evidence="7" type="ORF">OVN521_LOCUS9466</name>
    <name evidence="6" type="ORF">WKI299_LOCUS32492</name>
</gene>
<keyword evidence="3" id="KW-0677">Repeat</keyword>
<dbReference type="PANTHER" id="PTHR24113">
    <property type="entry name" value="RAN GTPASE-ACTIVATING PROTEIN 1"/>
    <property type="match status" value="1"/>
</dbReference>
<evidence type="ECO:0000313" key="8">
    <source>
        <dbReference type="Proteomes" id="UP000663834"/>
    </source>
</evidence>
<dbReference type="Proteomes" id="UP000663856">
    <property type="component" value="Unassembled WGS sequence"/>
</dbReference>
<dbReference type="SMART" id="SM00368">
    <property type="entry name" value="LRR_RI"/>
    <property type="match status" value="8"/>
</dbReference>
<dbReference type="EMBL" id="CAJOBG010001153">
    <property type="protein sequence ID" value="CAF3900185.1"/>
    <property type="molecule type" value="Genomic_DNA"/>
</dbReference>
<reference evidence="5" key="1">
    <citation type="submission" date="2021-02" db="EMBL/GenBank/DDBJ databases">
        <authorList>
            <person name="Nowell W R."/>
        </authorList>
    </citation>
    <scope>NUCLEOTIDE SEQUENCE</scope>
</reference>
<keyword evidence="2" id="KW-0433">Leucine-rich repeat</keyword>
<dbReference type="InterPro" id="IPR027038">
    <property type="entry name" value="RanGap"/>
</dbReference>